<dbReference type="InterPro" id="IPR052413">
    <property type="entry name" value="SUR7_domain"/>
</dbReference>
<gene>
    <name evidence="2" type="ORF">BU16DRAFT_480873</name>
</gene>
<reference evidence="2" key="1">
    <citation type="journal article" date="2020" name="Stud. Mycol.">
        <title>101 Dothideomycetes genomes: a test case for predicting lifestyles and emergence of pathogens.</title>
        <authorList>
            <person name="Haridas S."/>
            <person name="Albert R."/>
            <person name="Binder M."/>
            <person name="Bloem J."/>
            <person name="Labutti K."/>
            <person name="Salamov A."/>
            <person name="Andreopoulos B."/>
            <person name="Baker S."/>
            <person name="Barry K."/>
            <person name="Bills G."/>
            <person name="Bluhm B."/>
            <person name="Cannon C."/>
            <person name="Castanera R."/>
            <person name="Culley D."/>
            <person name="Daum C."/>
            <person name="Ezra D."/>
            <person name="Gonzalez J."/>
            <person name="Henrissat B."/>
            <person name="Kuo A."/>
            <person name="Liang C."/>
            <person name="Lipzen A."/>
            <person name="Lutzoni F."/>
            <person name="Magnuson J."/>
            <person name="Mondo S."/>
            <person name="Nolan M."/>
            <person name="Ohm R."/>
            <person name="Pangilinan J."/>
            <person name="Park H.-J."/>
            <person name="Ramirez L."/>
            <person name="Alfaro M."/>
            <person name="Sun H."/>
            <person name="Tritt A."/>
            <person name="Yoshinaga Y."/>
            <person name="Zwiers L.-H."/>
            <person name="Turgeon B."/>
            <person name="Goodwin S."/>
            <person name="Spatafora J."/>
            <person name="Crous P."/>
            <person name="Grigoriev I."/>
        </authorList>
    </citation>
    <scope>NUCLEOTIDE SEQUENCE</scope>
    <source>
        <strain evidence="2">CBS 269.34</strain>
    </source>
</reference>
<dbReference type="GO" id="GO:0031505">
    <property type="term" value="P:fungal-type cell wall organization"/>
    <property type="evidence" value="ECO:0007669"/>
    <property type="project" value="TreeGrafter"/>
</dbReference>
<evidence type="ECO:0000313" key="2">
    <source>
        <dbReference type="EMBL" id="KAF2498157.1"/>
    </source>
</evidence>
<dbReference type="InterPro" id="IPR009571">
    <property type="entry name" value="SUR7/Rim9-like_fungi"/>
</dbReference>
<keyword evidence="1" id="KW-0472">Membrane</keyword>
<dbReference type="AlphaFoldDB" id="A0A6A6R419"/>
<evidence type="ECO:0000313" key="3">
    <source>
        <dbReference type="Proteomes" id="UP000799750"/>
    </source>
</evidence>
<accession>A0A6A6R419</accession>
<dbReference type="Pfam" id="PF06687">
    <property type="entry name" value="SUR7"/>
    <property type="match status" value="1"/>
</dbReference>
<feature type="transmembrane region" description="Helical" evidence="1">
    <location>
        <begin position="255"/>
        <end position="276"/>
    </location>
</feature>
<evidence type="ECO:0000256" key="1">
    <source>
        <dbReference type="SAM" id="Phobius"/>
    </source>
</evidence>
<dbReference type="EMBL" id="MU004185">
    <property type="protein sequence ID" value="KAF2498157.1"/>
    <property type="molecule type" value="Genomic_DNA"/>
</dbReference>
<organism evidence="2 3">
    <name type="scientific">Lophium mytilinum</name>
    <dbReference type="NCBI Taxonomy" id="390894"/>
    <lineage>
        <taxon>Eukaryota</taxon>
        <taxon>Fungi</taxon>
        <taxon>Dikarya</taxon>
        <taxon>Ascomycota</taxon>
        <taxon>Pezizomycotina</taxon>
        <taxon>Dothideomycetes</taxon>
        <taxon>Pleosporomycetidae</taxon>
        <taxon>Mytilinidiales</taxon>
        <taxon>Mytilinidiaceae</taxon>
        <taxon>Lophium</taxon>
    </lineage>
</organism>
<dbReference type="OrthoDB" id="4159154at2759"/>
<feature type="transmembrane region" description="Helical" evidence="1">
    <location>
        <begin position="209"/>
        <end position="234"/>
    </location>
</feature>
<proteinExistence type="predicted"/>
<protein>
    <submittedName>
        <fullName evidence="2">Integral membrane protein-like protein</fullName>
    </submittedName>
</protein>
<dbReference type="PANTHER" id="PTHR28019">
    <property type="entry name" value="CELL MEMBRANE PROTEIN YLR413W-RELATED"/>
    <property type="match status" value="1"/>
</dbReference>
<name>A0A6A6R419_9PEZI</name>
<keyword evidence="3" id="KW-1185">Reference proteome</keyword>
<sequence>MRPTALVPALLCAASLVLTFLCLFAGHKRDFMENFHLVTLNTSRIGQNLLNSSTAGNSDNPFSVLLHNITNAINGEIDDIAGDLAKQLGVEDFYSAHILDYCYGSYVPGPLANATVSKKQIHKNVTKCLNTTAGYEFDPTAALEKSLADNGVNITLKELDWPDDIQKGIKTVHVLQKIVFGFYCAGIALTFVALLGALAAIFASGRLMALINILVSALAWIVLAIASAIVTVVIDKSSSVVNKYGKPIGVEAHRGAKFLIITWVATALVILASIAWCFECVIGSRKRRQSAYVGKQG</sequence>
<dbReference type="GO" id="GO:0005886">
    <property type="term" value="C:plasma membrane"/>
    <property type="evidence" value="ECO:0007669"/>
    <property type="project" value="InterPro"/>
</dbReference>
<dbReference type="Proteomes" id="UP000799750">
    <property type="component" value="Unassembled WGS sequence"/>
</dbReference>
<dbReference type="GO" id="GO:0051285">
    <property type="term" value="C:cell cortex of cell tip"/>
    <property type="evidence" value="ECO:0007669"/>
    <property type="project" value="TreeGrafter"/>
</dbReference>
<feature type="transmembrane region" description="Helical" evidence="1">
    <location>
        <begin position="6"/>
        <end position="26"/>
    </location>
</feature>
<keyword evidence="1" id="KW-0812">Transmembrane</keyword>
<keyword evidence="1" id="KW-1133">Transmembrane helix</keyword>
<dbReference type="PANTHER" id="PTHR28019:SF7">
    <property type="entry name" value="SUR7 PROTEIN"/>
    <property type="match status" value="1"/>
</dbReference>
<feature type="transmembrane region" description="Helical" evidence="1">
    <location>
        <begin position="180"/>
        <end position="203"/>
    </location>
</feature>